<dbReference type="RefSeq" id="XP_060336668.1">
    <property type="nucleotide sequence ID" value="XM_060476748.1"/>
</dbReference>
<accession>A0AA39NHB3</accession>
<name>A0AA39NHB3_ARMTA</name>
<proteinExistence type="predicted"/>
<comment type="caution">
    <text evidence="3">The sequence shown here is derived from an EMBL/GenBank/DDBJ whole genome shotgun (WGS) entry which is preliminary data.</text>
</comment>
<feature type="domain" description="DUF7721" evidence="2">
    <location>
        <begin position="55"/>
        <end position="135"/>
    </location>
</feature>
<feature type="region of interest" description="Disordered" evidence="1">
    <location>
        <begin position="192"/>
        <end position="211"/>
    </location>
</feature>
<dbReference type="Pfam" id="PF24845">
    <property type="entry name" value="DUF7721"/>
    <property type="match status" value="1"/>
</dbReference>
<keyword evidence="4" id="KW-1185">Reference proteome</keyword>
<evidence type="ECO:0000256" key="1">
    <source>
        <dbReference type="SAM" id="MobiDB-lite"/>
    </source>
</evidence>
<protein>
    <recommendedName>
        <fullName evidence="2">DUF7721 domain-containing protein</fullName>
    </recommendedName>
</protein>
<feature type="region of interest" description="Disordered" evidence="1">
    <location>
        <begin position="25"/>
        <end position="57"/>
    </location>
</feature>
<organism evidence="3 4">
    <name type="scientific">Armillaria tabescens</name>
    <name type="common">Ringless honey mushroom</name>
    <name type="synonym">Agaricus tabescens</name>
    <dbReference type="NCBI Taxonomy" id="1929756"/>
    <lineage>
        <taxon>Eukaryota</taxon>
        <taxon>Fungi</taxon>
        <taxon>Dikarya</taxon>
        <taxon>Basidiomycota</taxon>
        <taxon>Agaricomycotina</taxon>
        <taxon>Agaricomycetes</taxon>
        <taxon>Agaricomycetidae</taxon>
        <taxon>Agaricales</taxon>
        <taxon>Marasmiineae</taxon>
        <taxon>Physalacriaceae</taxon>
        <taxon>Desarmillaria</taxon>
    </lineage>
</organism>
<dbReference type="Proteomes" id="UP001175211">
    <property type="component" value="Unassembled WGS sequence"/>
</dbReference>
<reference evidence="3" key="1">
    <citation type="submission" date="2023-06" db="EMBL/GenBank/DDBJ databases">
        <authorList>
            <consortium name="Lawrence Berkeley National Laboratory"/>
            <person name="Ahrendt S."/>
            <person name="Sahu N."/>
            <person name="Indic B."/>
            <person name="Wong-Bajracharya J."/>
            <person name="Merenyi Z."/>
            <person name="Ke H.-M."/>
            <person name="Monk M."/>
            <person name="Kocsube S."/>
            <person name="Drula E."/>
            <person name="Lipzen A."/>
            <person name="Balint B."/>
            <person name="Henrissat B."/>
            <person name="Andreopoulos B."/>
            <person name="Martin F.M."/>
            <person name="Harder C.B."/>
            <person name="Rigling D."/>
            <person name="Ford K.L."/>
            <person name="Foster G.D."/>
            <person name="Pangilinan J."/>
            <person name="Papanicolaou A."/>
            <person name="Barry K."/>
            <person name="LaButti K."/>
            <person name="Viragh M."/>
            <person name="Koriabine M."/>
            <person name="Yan M."/>
            <person name="Riley R."/>
            <person name="Champramary S."/>
            <person name="Plett K.L."/>
            <person name="Tsai I.J."/>
            <person name="Slot J."/>
            <person name="Sipos G."/>
            <person name="Plett J."/>
            <person name="Nagy L.G."/>
            <person name="Grigoriev I.V."/>
        </authorList>
    </citation>
    <scope>NUCLEOTIDE SEQUENCE</scope>
    <source>
        <strain evidence="3">CCBAS 213</strain>
    </source>
</reference>
<dbReference type="PANTHER" id="PTHR39477:SF1">
    <property type="entry name" value="BETA-FLANKING PROTEIN"/>
    <property type="match status" value="1"/>
</dbReference>
<feature type="compositionally biased region" description="Gly residues" evidence="1">
    <location>
        <begin position="192"/>
        <end position="203"/>
    </location>
</feature>
<gene>
    <name evidence="3" type="ORF">EV420DRAFT_1637744</name>
</gene>
<dbReference type="InterPro" id="IPR056138">
    <property type="entry name" value="DUF7721"/>
</dbReference>
<feature type="compositionally biased region" description="Polar residues" evidence="1">
    <location>
        <begin position="25"/>
        <end position="40"/>
    </location>
</feature>
<feature type="compositionally biased region" description="Low complexity" evidence="1">
    <location>
        <begin position="42"/>
        <end position="53"/>
    </location>
</feature>
<dbReference type="EMBL" id="JAUEPS010000005">
    <property type="protein sequence ID" value="KAK0465620.1"/>
    <property type="molecule type" value="Genomic_DNA"/>
</dbReference>
<sequence>MPIFSYIQSADSFISLAKKGYEAYSESQSDVSKTGGQEYNTPHHSGPPTGSPSFDDDEVVRTAEKHGSADSSVFSSALSFVKQNVGEHNQPIDEDHVTNAHKKAYEEGSASSLSANSLGSAAALQALKKFTSGGSSSGGSGSQTELISLAMAEATKLFEKSGGAASGNKQDAVNGAAMTVMKLFVQSKMGGSTTGGANSGGLSGLLSLVSS</sequence>
<dbReference type="PANTHER" id="PTHR39477">
    <property type="entry name" value="CHROMOSOME 8, WHOLE GENOME SHOTGUN SEQUENCE"/>
    <property type="match status" value="1"/>
</dbReference>
<dbReference type="GeneID" id="85360296"/>
<dbReference type="AlphaFoldDB" id="A0AA39NHB3"/>
<evidence type="ECO:0000259" key="2">
    <source>
        <dbReference type="Pfam" id="PF24845"/>
    </source>
</evidence>
<evidence type="ECO:0000313" key="3">
    <source>
        <dbReference type="EMBL" id="KAK0465620.1"/>
    </source>
</evidence>
<evidence type="ECO:0000313" key="4">
    <source>
        <dbReference type="Proteomes" id="UP001175211"/>
    </source>
</evidence>